<keyword evidence="2" id="KW-0472">Membrane</keyword>
<accession>A0ABD3Q4C5</accession>
<feature type="region of interest" description="Disordered" evidence="1">
    <location>
        <begin position="300"/>
        <end position="329"/>
    </location>
</feature>
<feature type="transmembrane region" description="Helical" evidence="2">
    <location>
        <begin position="122"/>
        <end position="145"/>
    </location>
</feature>
<feature type="transmembrane region" description="Helical" evidence="2">
    <location>
        <begin position="208"/>
        <end position="231"/>
    </location>
</feature>
<proteinExistence type="predicted"/>
<organism evidence="3 4">
    <name type="scientific">Cyclotella cryptica</name>
    <dbReference type="NCBI Taxonomy" id="29204"/>
    <lineage>
        <taxon>Eukaryota</taxon>
        <taxon>Sar</taxon>
        <taxon>Stramenopiles</taxon>
        <taxon>Ochrophyta</taxon>
        <taxon>Bacillariophyta</taxon>
        <taxon>Coscinodiscophyceae</taxon>
        <taxon>Thalassiosirophycidae</taxon>
        <taxon>Stephanodiscales</taxon>
        <taxon>Stephanodiscaceae</taxon>
        <taxon>Cyclotella</taxon>
    </lineage>
</organism>
<gene>
    <name evidence="3" type="ORF">HJC23_006346</name>
</gene>
<dbReference type="AlphaFoldDB" id="A0ABD3Q4C5"/>
<feature type="transmembrane region" description="Helical" evidence="2">
    <location>
        <begin position="485"/>
        <end position="505"/>
    </location>
</feature>
<evidence type="ECO:0000256" key="2">
    <source>
        <dbReference type="SAM" id="Phobius"/>
    </source>
</evidence>
<keyword evidence="4" id="KW-1185">Reference proteome</keyword>
<evidence type="ECO:0000256" key="1">
    <source>
        <dbReference type="SAM" id="MobiDB-lite"/>
    </source>
</evidence>
<feature type="region of interest" description="Disordered" evidence="1">
    <location>
        <begin position="1"/>
        <end position="58"/>
    </location>
</feature>
<protein>
    <submittedName>
        <fullName evidence="3">Uncharacterized protein</fullName>
    </submittedName>
</protein>
<reference evidence="3 4" key="1">
    <citation type="journal article" date="2020" name="G3 (Bethesda)">
        <title>Improved Reference Genome for Cyclotella cryptica CCMP332, a Model for Cell Wall Morphogenesis, Salinity Adaptation, and Lipid Production in Diatoms (Bacillariophyta).</title>
        <authorList>
            <person name="Roberts W.R."/>
            <person name="Downey K.M."/>
            <person name="Ruck E.C."/>
            <person name="Traller J.C."/>
            <person name="Alverson A.J."/>
        </authorList>
    </citation>
    <scope>NUCLEOTIDE SEQUENCE [LARGE SCALE GENOMIC DNA]</scope>
    <source>
        <strain evidence="3 4">CCMP332</strain>
    </source>
</reference>
<feature type="transmembrane region" description="Helical" evidence="2">
    <location>
        <begin position="444"/>
        <end position="465"/>
    </location>
</feature>
<feature type="transmembrane region" description="Helical" evidence="2">
    <location>
        <begin position="394"/>
        <end position="413"/>
    </location>
</feature>
<evidence type="ECO:0000313" key="3">
    <source>
        <dbReference type="EMBL" id="KAL3795025.1"/>
    </source>
</evidence>
<keyword evidence="2" id="KW-1133">Transmembrane helix</keyword>
<feature type="transmembrane region" description="Helical" evidence="2">
    <location>
        <begin position="356"/>
        <end position="382"/>
    </location>
</feature>
<dbReference type="EMBL" id="JABMIG020000075">
    <property type="protein sequence ID" value="KAL3795025.1"/>
    <property type="molecule type" value="Genomic_DNA"/>
</dbReference>
<feature type="compositionally biased region" description="Polar residues" evidence="1">
    <location>
        <begin position="1"/>
        <end position="16"/>
    </location>
</feature>
<feature type="transmembrane region" description="Helical" evidence="2">
    <location>
        <begin position="166"/>
        <end position="188"/>
    </location>
</feature>
<keyword evidence="2" id="KW-0812">Transmembrane</keyword>
<feature type="transmembrane region" description="Helical" evidence="2">
    <location>
        <begin position="81"/>
        <end position="110"/>
    </location>
</feature>
<comment type="caution">
    <text evidence="3">The sequence shown here is derived from an EMBL/GenBank/DDBJ whole genome shotgun (WGS) entry which is preliminary data.</text>
</comment>
<sequence length="820" mass="89395">MAPPLTSNDGDSSALSSIYKFPAPSTNPQAPATPKRGGETKSAMSTKTTTMPPPTLPPTTPHYVCSPITADAARYFLLRRLLLPTLAVPVLMLVIPPVIMSFVASLAYVATHSSGEPLRLSGILVVSALIVALTYCLVHMGTSAIRRHAPSEKQRKEALEKSRYALPFWSLIVSLMVVRSFHAFFGLVLHSLMGSSESETSMTGTQGWIGWTLGLFATSWFWSMSAMKAFLRPVLGWAMLSITIACRYIGPFSPFMRCSCIPLRINPFDATISRIGRNFTSKERFLDFIANGLEKLASPSSDTVSNNNSKIGTSDRVVSQTKPSSQNVSPFVLQPKRHSVCALGFSTKARYSRPSLLSIVVQAAVHSFVGYFVGHTIIVAFLEDVGMIDNTDDATATIIILFSCLLGSVYELVSAVNEAELQFTRYSTFRNPNFNNVFGKIKRLVAIMVVSPFISALLSPIWSRIGHAFIHGHDVAILFPSVSTSIYSIVLSIVSTGALVGIMVIQDECTRWAICAPDINPDLLLDKSMNHGRAKNRFLAEDLYVQSILMGDGATVEKVISPDVARSKTLQEDEMLRNEEACASFASWVMDVSTLHPGKVCDDILRMCLLYSLGGESSTQRKSILKRLHLSAATSAPRSQPIVVPLARSLLAFAGGLGESMVESFRQEQNDAEIITRSKSAESWVLPSGSLTAGQYSISGAARVLATNHSASEKYKTNHLSLLMPCVLQSAFKLRCGIFEYALFQANQIGANLSTPDRSGLFEFISSKCPELLPVIFACDDSAKTVIKCLRETGDESVLLRFKGEMKIWIVDLNCEIAGA</sequence>
<name>A0ABD3Q4C5_9STRA</name>
<dbReference type="Proteomes" id="UP001516023">
    <property type="component" value="Unassembled WGS sequence"/>
</dbReference>
<evidence type="ECO:0000313" key="4">
    <source>
        <dbReference type="Proteomes" id="UP001516023"/>
    </source>
</evidence>